<dbReference type="InterPro" id="IPR002736">
    <property type="entry name" value="CitG"/>
</dbReference>
<dbReference type="GO" id="GO:0046917">
    <property type="term" value="F:triphosphoribosyl-dephospho-CoA synthase activity"/>
    <property type="evidence" value="ECO:0007669"/>
    <property type="project" value="InterPro"/>
</dbReference>
<name>A0A0M0BMW4_9ARCH</name>
<dbReference type="PANTHER" id="PTHR42280">
    <property type="entry name" value="CITG FAMILY PROTEIN"/>
    <property type="match status" value="1"/>
</dbReference>
<dbReference type="EMBL" id="LFWZ01000052">
    <property type="protein sequence ID" value="KON29769.1"/>
    <property type="molecule type" value="Genomic_DNA"/>
</dbReference>
<gene>
    <name evidence="1" type="ORF">AC482_05625</name>
</gene>
<dbReference type="Pfam" id="PF01874">
    <property type="entry name" value="CitG"/>
    <property type="match status" value="1"/>
</dbReference>
<evidence type="ECO:0008006" key="3">
    <source>
        <dbReference type="Google" id="ProtNLM"/>
    </source>
</evidence>
<dbReference type="Proteomes" id="UP000037210">
    <property type="component" value="Unassembled WGS sequence"/>
</dbReference>
<dbReference type="AlphaFoldDB" id="A0A0M0BMW4"/>
<dbReference type="Gene3D" id="1.10.4200.10">
    <property type="entry name" value="Triphosphoribosyl-dephospho-CoA protein"/>
    <property type="match status" value="1"/>
</dbReference>
<comment type="caution">
    <text evidence="1">The sequence shown here is derived from an EMBL/GenBank/DDBJ whole genome shotgun (WGS) entry which is preliminary data.</text>
</comment>
<proteinExistence type="predicted"/>
<evidence type="ECO:0000313" key="2">
    <source>
        <dbReference type="Proteomes" id="UP000037210"/>
    </source>
</evidence>
<dbReference type="PATRIC" id="fig|1685127.3.peg.1525"/>
<protein>
    <recommendedName>
        <fullName evidence="3">ATP--dephospho-CoA triphosphoribosyl transferase CitG</fullName>
    </recommendedName>
</protein>
<evidence type="ECO:0000313" key="1">
    <source>
        <dbReference type="EMBL" id="KON29769.1"/>
    </source>
</evidence>
<sequence length="315" mass="33600">MGRAEAGDLVARCATLAALLEVSAYPKPGNVHRLRDVPETRYEHFLAGGVAMGPAMRDLALGGYDARDAPKGWAGIGMGGRILKAVEDTLDWQDGGNVNLGIILLFAPLAAAAGRSLQGGRVRAGELREALREATRSTAPADAVAVFEAIRLAVPGRVLGRVEELDVMDDSALKQIRAEGLTILDVFRRCAHRDAICREWVSGFETTFAVGHPRLREAVGSMDVNAAVVDTFLRLLSGQPDSLIARKSGLEKAREVSERAGRILSEGGPTSKRGAELLWALDRELHEAGGLLNPGTTADLTAAAIFVLLLEGWRP</sequence>
<dbReference type="PANTHER" id="PTHR42280:SF1">
    <property type="entry name" value="CITG FAMILY PROTEIN"/>
    <property type="match status" value="1"/>
</dbReference>
<dbReference type="GO" id="GO:0005524">
    <property type="term" value="F:ATP binding"/>
    <property type="evidence" value="ECO:0007669"/>
    <property type="project" value="InterPro"/>
</dbReference>
<reference evidence="1 2" key="1">
    <citation type="submission" date="2015-06" db="EMBL/GenBank/DDBJ databases">
        <title>New insights into the roles of widespread benthic archaea in carbon and nitrogen cycling.</title>
        <authorList>
            <person name="Lazar C.S."/>
            <person name="Baker B.J."/>
            <person name="Seitz K.W."/>
            <person name="Hyde A.S."/>
            <person name="Dick G.J."/>
            <person name="Hinrichs K.-U."/>
            <person name="Teske A.P."/>
        </authorList>
    </citation>
    <scope>NUCLEOTIDE SEQUENCE [LARGE SCALE GENOMIC DNA]</scope>
    <source>
        <strain evidence="1">DG-45</strain>
    </source>
</reference>
<accession>A0A0M0BMW4</accession>
<organism evidence="1 2">
    <name type="scientific">miscellaneous Crenarchaeota group-15 archaeon DG-45</name>
    <dbReference type="NCBI Taxonomy" id="1685127"/>
    <lineage>
        <taxon>Archaea</taxon>
        <taxon>Candidatus Bathyarchaeota</taxon>
        <taxon>MCG-15</taxon>
    </lineage>
</organism>